<proteinExistence type="inferred from homology"/>
<sequence length="118" mass="12796">MFLARMFLLLAIVAEVAGTSTMNFISNNDAIWGYLVMYLLIAISYYFLSLAAKQISIGVAYAIWEGLGISLITVVSLFLFDSDLNAQQLVGLGLAVVGIVCVTLGEPHHGPKVKEEKN</sequence>
<comment type="subunit">
    <text evidence="2">Forms a complex with MdtI.</text>
</comment>
<dbReference type="InterPro" id="IPR000390">
    <property type="entry name" value="Small_drug/metabolite_transptr"/>
</dbReference>
<dbReference type="AlphaFoldDB" id="A0A3A6QA59"/>
<dbReference type="GO" id="GO:0015199">
    <property type="term" value="F:amino-acid betaine transmembrane transporter activity"/>
    <property type="evidence" value="ECO:0007669"/>
    <property type="project" value="TreeGrafter"/>
</dbReference>
<dbReference type="EMBL" id="QVMU01000018">
    <property type="protein sequence ID" value="RJX68809.1"/>
    <property type="molecule type" value="Genomic_DNA"/>
</dbReference>
<keyword evidence="4" id="KW-1003">Cell membrane</keyword>
<reference evidence="11 12" key="1">
    <citation type="submission" date="2018-08" db="EMBL/GenBank/DDBJ databases">
        <title>Vibrio isolated from the Eastern China Marginal Seas.</title>
        <authorList>
            <person name="Li Y."/>
        </authorList>
    </citation>
    <scope>NUCLEOTIDE SEQUENCE [LARGE SCALE GENOMIC DNA]</scope>
    <source>
        <strain evidence="11 12">BEI233</strain>
    </source>
</reference>
<dbReference type="Gene3D" id="1.10.3730.20">
    <property type="match status" value="1"/>
</dbReference>
<accession>A0A3A6QA59</accession>
<dbReference type="GO" id="GO:0015220">
    <property type="term" value="F:choline transmembrane transporter activity"/>
    <property type="evidence" value="ECO:0007669"/>
    <property type="project" value="TreeGrafter"/>
</dbReference>
<evidence type="ECO:0000256" key="8">
    <source>
        <dbReference type="ARBA" id="ARBA00023136"/>
    </source>
</evidence>
<evidence type="ECO:0000256" key="9">
    <source>
        <dbReference type="RuleBase" id="RU003942"/>
    </source>
</evidence>
<evidence type="ECO:0000256" key="10">
    <source>
        <dbReference type="SAM" id="Phobius"/>
    </source>
</evidence>
<protein>
    <recommendedName>
        <fullName evidence="3">Spermidine export protein MdtJ</fullName>
    </recommendedName>
</protein>
<dbReference type="OrthoDB" id="9808638at2"/>
<dbReference type="PANTHER" id="PTHR30561:SF2">
    <property type="entry name" value="SPERMIDINE EXPORT PROTEIN MDTJ"/>
    <property type="match status" value="1"/>
</dbReference>
<dbReference type="PANTHER" id="PTHR30561">
    <property type="entry name" value="SMR FAMILY PROTON-DEPENDENT DRUG EFFLUX TRANSPORTER SUGE"/>
    <property type="match status" value="1"/>
</dbReference>
<feature type="transmembrane region" description="Helical" evidence="10">
    <location>
        <begin position="31"/>
        <end position="48"/>
    </location>
</feature>
<dbReference type="GO" id="GO:1903711">
    <property type="term" value="P:spermidine transmembrane transport"/>
    <property type="evidence" value="ECO:0007669"/>
    <property type="project" value="TreeGrafter"/>
</dbReference>
<dbReference type="InterPro" id="IPR045324">
    <property type="entry name" value="Small_multidrug_res"/>
</dbReference>
<keyword evidence="12" id="KW-1185">Reference proteome</keyword>
<name>A0A3A6QA59_9VIBR</name>
<evidence type="ECO:0000256" key="7">
    <source>
        <dbReference type="ARBA" id="ARBA00022989"/>
    </source>
</evidence>
<dbReference type="GO" id="GO:0015297">
    <property type="term" value="F:antiporter activity"/>
    <property type="evidence" value="ECO:0007669"/>
    <property type="project" value="TreeGrafter"/>
</dbReference>
<evidence type="ECO:0000256" key="4">
    <source>
        <dbReference type="ARBA" id="ARBA00022475"/>
    </source>
</evidence>
<keyword evidence="8 10" id="KW-0472">Membrane</keyword>
<comment type="subcellular location">
    <subcellularLocation>
        <location evidence="1">Cell inner membrane</location>
        <topology evidence="1">Multi-pass membrane protein</topology>
    </subcellularLocation>
    <subcellularLocation>
        <location evidence="9">Cell membrane</location>
        <topology evidence="9">Multi-pass membrane protein</topology>
    </subcellularLocation>
</comment>
<comment type="caution">
    <text evidence="11">The sequence shown here is derived from an EMBL/GenBank/DDBJ whole genome shotgun (WGS) entry which is preliminary data.</text>
</comment>
<evidence type="ECO:0000313" key="11">
    <source>
        <dbReference type="EMBL" id="RJX68809.1"/>
    </source>
</evidence>
<feature type="transmembrane region" description="Helical" evidence="10">
    <location>
        <begin position="60"/>
        <end position="80"/>
    </location>
</feature>
<organism evidence="11 12">
    <name type="scientific">Vibrio sinensis</name>
    <dbReference type="NCBI Taxonomy" id="2302434"/>
    <lineage>
        <taxon>Bacteria</taxon>
        <taxon>Pseudomonadati</taxon>
        <taxon>Pseudomonadota</taxon>
        <taxon>Gammaproteobacteria</taxon>
        <taxon>Vibrionales</taxon>
        <taxon>Vibrionaceae</taxon>
        <taxon>Vibrio</taxon>
    </lineage>
</organism>
<keyword evidence="5" id="KW-0997">Cell inner membrane</keyword>
<evidence type="ECO:0000313" key="12">
    <source>
        <dbReference type="Proteomes" id="UP000273252"/>
    </source>
</evidence>
<dbReference type="GO" id="GO:0005886">
    <property type="term" value="C:plasma membrane"/>
    <property type="evidence" value="ECO:0007669"/>
    <property type="project" value="UniProtKB-SubCell"/>
</dbReference>
<evidence type="ECO:0000256" key="6">
    <source>
        <dbReference type="ARBA" id="ARBA00022692"/>
    </source>
</evidence>
<dbReference type="RefSeq" id="WP_120033548.1">
    <property type="nucleotide sequence ID" value="NZ_QVMU01000018.1"/>
</dbReference>
<evidence type="ECO:0000256" key="2">
    <source>
        <dbReference type="ARBA" id="ARBA00011358"/>
    </source>
</evidence>
<dbReference type="GO" id="GO:0031460">
    <property type="term" value="P:glycine betaine transport"/>
    <property type="evidence" value="ECO:0007669"/>
    <property type="project" value="TreeGrafter"/>
</dbReference>
<evidence type="ECO:0000256" key="3">
    <source>
        <dbReference type="ARBA" id="ARBA00021112"/>
    </source>
</evidence>
<dbReference type="SUPFAM" id="SSF103481">
    <property type="entry name" value="Multidrug resistance efflux transporter EmrE"/>
    <property type="match status" value="1"/>
</dbReference>
<dbReference type="Proteomes" id="UP000273252">
    <property type="component" value="Unassembled WGS sequence"/>
</dbReference>
<feature type="transmembrane region" description="Helical" evidence="10">
    <location>
        <begin position="86"/>
        <end position="105"/>
    </location>
</feature>
<dbReference type="InterPro" id="IPR037185">
    <property type="entry name" value="EmrE-like"/>
</dbReference>
<keyword evidence="7 10" id="KW-1133">Transmembrane helix</keyword>
<evidence type="ECO:0000256" key="1">
    <source>
        <dbReference type="ARBA" id="ARBA00004429"/>
    </source>
</evidence>
<comment type="similarity">
    <text evidence="9">Belongs to the drug/metabolite transporter (DMT) superfamily. Small multidrug resistance (SMR) (TC 2.A.7.1) family.</text>
</comment>
<gene>
    <name evidence="11" type="ORF">DZ860_16290</name>
</gene>
<evidence type="ECO:0000256" key="5">
    <source>
        <dbReference type="ARBA" id="ARBA00022519"/>
    </source>
</evidence>
<dbReference type="Pfam" id="PF00893">
    <property type="entry name" value="Multi_Drug_Res"/>
    <property type="match status" value="1"/>
</dbReference>
<keyword evidence="6 9" id="KW-0812">Transmembrane</keyword>